<keyword evidence="1" id="KW-0812">Transmembrane</keyword>
<keyword evidence="1" id="KW-0472">Membrane</keyword>
<dbReference type="EMBL" id="BMEA01000001">
    <property type="protein sequence ID" value="GGB70367.1"/>
    <property type="molecule type" value="Genomic_DNA"/>
</dbReference>
<reference evidence="2" key="2">
    <citation type="submission" date="2020-09" db="EMBL/GenBank/DDBJ databases">
        <authorList>
            <person name="Sun Q."/>
            <person name="Zhou Y."/>
        </authorList>
    </citation>
    <scope>NUCLEOTIDE SEQUENCE</scope>
    <source>
        <strain evidence="2">CGMCC 1.10749</strain>
    </source>
</reference>
<feature type="transmembrane region" description="Helical" evidence="1">
    <location>
        <begin position="91"/>
        <end position="116"/>
    </location>
</feature>
<feature type="transmembrane region" description="Helical" evidence="1">
    <location>
        <begin position="35"/>
        <end position="53"/>
    </location>
</feature>
<comment type="caution">
    <text evidence="2">The sequence shown here is derived from an EMBL/GenBank/DDBJ whole genome shotgun (WGS) entry which is preliminary data.</text>
</comment>
<reference evidence="2" key="1">
    <citation type="journal article" date="2014" name="Int. J. Syst. Evol. Microbiol.">
        <title>Complete genome sequence of Corynebacterium casei LMG S-19264T (=DSM 44701T), isolated from a smear-ripened cheese.</title>
        <authorList>
            <consortium name="US DOE Joint Genome Institute (JGI-PGF)"/>
            <person name="Walter F."/>
            <person name="Albersmeier A."/>
            <person name="Kalinowski J."/>
            <person name="Ruckert C."/>
        </authorList>
    </citation>
    <scope>NUCLEOTIDE SEQUENCE</scope>
    <source>
        <strain evidence="2">CGMCC 1.10749</strain>
    </source>
</reference>
<keyword evidence="1" id="KW-1133">Transmembrane helix</keyword>
<evidence type="ECO:0000313" key="2">
    <source>
        <dbReference type="EMBL" id="GGB70367.1"/>
    </source>
</evidence>
<evidence type="ECO:0008006" key="4">
    <source>
        <dbReference type="Google" id="ProtNLM"/>
    </source>
</evidence>
<sequence>MMLVIVVPVSQPTHGPDVATAERPPDEGMRRSRRVVLVALTVLALLATLWTSLRPNLDDGWLAIGLPNPVAALVWFVLFVGLLLQMSSRVPAFAIGIAFLFFWPTPVYASMATMALHGQFVMERTRATVTAADAPREGGPAAVTFTFEDGTSERGVSLLSERFGSRTEYVAPDVGTRLDVLRDPTGWLPPRTAGSREGLPEGVGGTLLIALPGLLGVAVLAAASVSALTRRESFIMVAGRPATPDEVSPGAAAAGP</sequence>
<feature type="transmembrane region" description="Helical" evidence="1">
    <location>
        <begin position="65"/>
        <end position="84"/>
    </location>
</feature>
<organism evidence="2 3">
    <name type="scientific">Knoellia flava</name>
    <dbReference type="NCBI Taxonomy" id="913969"/>
    <lineage>
        <taxon>Bacteria</taxon>
        <taxon>Bacillati</taxon>
        <taxon>Actinomycetota</taxon>
        <taxon>Actinomycetes</taxon>
        <taxon>Micrococcales</taxon>
        <taxon>Intrasporangiaceae</taxon>
        <taxon>Knoellia</taxon>
    </lineage>
</organism>
<proteinExistence type="predicted"/>
<feature type="transmembrane region" description="Helical" evidence="1">
    <location>
        <begin position="207"/>
        <end position="228"/>
    </location>
</feature>
<dbReference type="AlphaFoldDB" id="A0A8H9KSZ0"/>
<gene>
    <name evidence="2" type="ORF">GCM10011314_07120</name>
</gene>
<dbReference type="Proteomes" id="UP000628079">
    <property type="component" value="Unassembled WGS sequence"/>
</dbReference>
<protein>
    <recommendedName>
        <fullName evidence="4">DUF3592 domain-containing protein</fullName>
    </recommendedName>
</protein>
<evidence type="ECO:0000313" key="3">
    <source>
        <dbReference type="Proteomes" id="UP000628079"/>
    </source>
</evidence>
<name>A0A8H9KSZ0_9MICO</name>
<accession>A0A8H9KSZ0</accession>
<evidence type="ECO:0000256" key="1">
    <source>
        <dbReference type="SAM" id="Phobius"/>
    </source>
</evidence>